<dbReference type="PROSITE" id="PS51892">
    <property type="entry name" value="SUBTILASE"/>
    <property type="match status" value="1"/>
</dbReference>
<feature type="domain" description="IPT/TIG" evidence="12">
    <location>
        <begin position="450"/>
        <end position="519"/>
    </location>
</feature>
<evidence type="ECO:0000256" key="8">
    <source>
        <dbReference type="ARBA" id="ARBA00023145"/>
    </source>
</evidence>
<comment type="subcellular location">
    <subcellularLocation>
        <location evidence="1">Secreted</location>
    </subcellularLocation>
</comment>
<feature type="domain" description="Peptidase S8/S53" evidence="11">
    <location>
        <begin position="143"/>
        <end position="420"/>
    </location>
</feature>
<dbReference type="Proteomes" id="UP000008495">
    <property type="component" value="Unassembled WGS sequence"/>
</dbReference>
<dbReference type="GO" id="GO:0005576">
    <property type="term" value="C:extracellular region"/>
    <property type="evidence" value="ECO:0007669"/>
    <property type="project" value="UniProtKB-SubCell"/>
</dbReference>
<dbReference type="InterPro" id="IPR015500">
    <property type="entry name" value="Peptidase_S8_subtilisin-rel"/>
</dbReference>
<dbReference type="GO" id="GO:0006508">
    <property type="term" value="P:proteolysis"/>
    <property type="evidence" value="ECO:0007669"/>
    <property type="project" value="UniProtKB-KW"/>
</dbReference>
<evidence type="ECO:0000259" key="11">
    <source>
        <dbReference type="Pfam" id="PF00082"/>
    </source>
</evidence>
<dbReference type="InterPro" id="IPR034176">
    <property type="entry name" value="Peptidases_S8_13"/>
</dbReference>
<dbReference type="InterPro" id="IPR002909">
    <property type="entry name" value="IPT_dom"/>
</dbReference>
<dbReference type="InterPro" id="IPR023828">
    <property type="entry name" value="Peptidase_S8_Ser-AS"/>
</dbReference>
<sequence>MDDEATGESDESAKPAPGDSAVAISRRQAERTASAPKYTGRVVLKLTGPPASAAEESSRLLAAATEAGAQIDLARHTATGAMVVEVVGDAVAVARTLAARPGVEYAVPERRFTTAEVPNDPYYPAQWDLPAIRVPEAWKISDGSGTTVAVVDTGSLPHPDIQGRFLPGYDFISDATYSLDGNGRDADPTDSGDWSSSGMCDDPTPTSSSWHGLHVAGTIAALTGNGLGVAGIAPGSRIVPIRALGRCGGTDSDVADAVVWAAGGPVPGVPANAHPAKIINLSLGGIGTCSPIEQSAIDMASARGALVIVAAGNDASDVSQYSPANCRGVITVAASTQNRTGAAFSNTGNAVTLSAPGTSIWGLGNTSTRSADPAGWTYTSRYGTSMATPHVSAIASLMWSVSPSSTPAQIRSALVSSVTPFVSGGSGFGVGIVDAWRAVDAVRPQQTAPPTVSSVNPAGARTVGGDVITVNGTGLIGGRVAVGGRSATVLSSSESSLTFQAPPGPLGRTTMVITTPGGAVTTAFFYDTRQIIARPGIPLFPQR</sequence>
<dbReference type="GO" id="GO:0005975">
    <property type="term" value="P:carbohydrate metabolic process"/>
    <property type="evidence" value="ECO:0007669"/>
    <property type="project" value="UniProtKB-ARBA"/>
</dbReference>
<dbReference type="PROSITE" id="PS00138">
    <property type="entry name" value="SUBTILASE_SER"/>
    <property type="match status" value="1"/>
</dbReference>
<feature type="active site" description="Charge relay system" evidence="9">
    <location>
        <position position="152"/>
    </location>
</feature>
<evidence type="ECO:0000256" key="3">
    <source>
        <dbReference type="ARBA" id="ARBA00022525"/>
    </source>
</evidence>
<evidence type="ECO:0000256" key="1">
    <source>
        <dbReference type="ARBA" id="ARBA00004613"/>
    </source>
</evidence>
<accession>K6VKS0</accession>
<feature type="compositionally biased region" description="Acidic residues" evidence="10">
    <location>
        <begin position="1"/>
        <end position="10"/>
    </location>
</feature>
<evidence type="ECO:0000259" key="12">
    <source>
        <dbReference type="Pfam" id="PF01833"/>
    </source>
</evidence>
<dbReference type="PANTHER" id="PTHR43806:SF11">
    <property type="entry name" value="CEREVISIN-RELATED"/>
    <property type="match status" value="1"/>
</dbReference>
<dbReference type="SUPFAM" id="SSF52743">
    <property type="entry name" value="Subtilisin-like"/>
    <property type="match status" value="1"/>
</dbReference>
<dbReference type="PRINTS" id="PR00723">
    <property type="entry name" value="SUBTILISIN"/>
</dbReference>
<dbReference type="InterPro" id="IPR013783">
    <property type="entry name" value="Ig-like_fold"/>
</dbReference>
<dbReference type="Gene3D" id="3.40.50.200">
    <property type="entry name" value="Peptidase S8/S53 domain"/>
    <property type="match status" value="1"/>
</dbReference>
<evidence type="ECO:0000256" key="6">
    <source>
        <dbReference type="ARBA" id="ARBA00022801"/>
    </source>
</evidence>
<dbReference type="PANTHER" id="PTHR43806">
    <property type="entry name" value="PEPTIDASE S8"/>
    <property type="match status" value="1"/>
</dbReference>
<evidence type="ECO:0000256" key="10">
    <source>
        <dbReference type="SAM" id="MobiDB-lite"/>
    </source>
</evidence>
<dbReference type="InterPro" id="IPR000209">
    <property type="entry name" value="Peptidase_S8/S53_dom"/>
</dbReference>
<evidence type="ECO:0000256" key="2">
    <source>
        <dbReference type="ARBA" id="ARBA00011073"/>
    </source>
</evidence>
<dbReference type="EMBL" id="BAGZ01000005">
    <property type="protein sequence ID" value="GAB77344.1"/>
    <property type="molecule type" value="Genomic_DNA"/>
</dbReference>
<dbReference type="InterPro" id="IPR050131">
    <property type="entry name" value="Peptidase_S8_subtilisin-like"/>
</dbReference>
<feature type="region of interest" description="Disordered" evidence="10">
    <location>
        <begin position="180"/>
        <end position="206"/>
    </location>
</feature>
<dbReference type="InterPro" id="IPR014756">
    <property type="entry name" value="Ig_E-set"/>
</dbReference>
<dbReference type="eggNOG" id="COG1404">
    <property type="taxonomic scope" value="Bacteria"/>
</dbReference>
<feature type="compositionally biased region" description="Polar residues" evidence="10">
    <location>
        <begin position="192"/>
        <end position="206"/>
    </location>
</feature>
<dbReference type="AlphaFoldDB" id="K6VKS0"/>
<dbReference type="SUPFAM" id="SSF81296">
    <property type="entry name" value="E set domains"/>
    <property type="match status" value="1"/>
</dbReference>
<evidence type="ECO:0000313" key="14">
    <source>
        <dbReference type="Proteomes" id="UP000008495"/>
    </source>
</evidence>
<dbReference type="Gene3D" id="2.60.40.10">
    <property type="entry name" value="Immunoglobulins"/>
    <property type="match status" value="1"/>
</dbReference>
<dbReference type="InterPro" id="IPR036852">
    <property type="entry name" value="Peptidase_S8/S53_dom_sf"/>
</dbReference>
<evidence type="ECO:0000313" key="13">
    <source>
        <dbReference type="EMBL" id="GAB77344.1"/>
    </source>
</evidence>
<evidence type="ECO:0000256" key="9">
    <source>
        <dbReference type="PROSITE-ProRule" id="PRU01240"/>
    </source>
</evidence>
<keyword evidence="7 9" id="KW-0720">Serine protease</keyword>
<feature type="region of interest" description="Disordered" evidence="10">
    <location>
        <begin position="1"/>
        <end position="39"/>
    </location>
</feature>
<protein>
    <submittedName>
        <fullName evidence="13">Putative peptidase</fullName>
    </submittedName>
</protein>
<feature type="active site" description="Charge relay system" evidence="9">
    <location>
        <position position="211"/>
    </location>
</feature>
<dbReference type="GO" id="GO:0004252">
    <property type="term" value="F:serine-type endopeptidase activity"/>
    <property type="evidence" value="ECO:0007669"/>
    <property type="project" value="UniProtKB-UniRule"/>
</dbReference>
<dbReference type="FunFam" id="3.40.50.200:FF:000022">
    <property type="entry name" value="Extracellular protease"/>
    <property type="match status" value="1"/>
</dbReference>
<dbReference type="CDD" id="cd07496">
    <property type="entry name" value="Peptidases_S8_13"/>
    <property type="match status" value="1"/>
</dbReference>
<reference evidence="13 14" key="1">
    <citation type="submission" date="2012-08" db="EMBL/GenBank/DDBJ databases">
        <title>Whole genome shotgun sequence of Austwickia chelonae NBRC 105200.</title>
        <authorList>
            <person name="Yoshida I."/>
            <person name="Hosoyama A."/>
            <person name="Tsuchikane K."/>
            <person name="Katsumata H."/>
            <person name="Ando Y."/>
            <person name="Ohji S."/>
            <person name="Hamada M."/>
            <person name="Tamura T."/>
            <person name="Yamazoe A."/>
            <person name="Yamazaki S."/>
            <person name="Fujita N."/>
        </authorList>
    </citation>
    <scope>NUCLEOTIDE SEQUENCE [LARGE SCALE GENOMIC DNA]</scope>
    <source>
        <strain evidence="13 14">NBRC 105200</strain>
    </source>
</reference>
<gene>
    <name evidence="13" type="ORF">AUCHE_05_02490</name>
</gene>
<evidence type="ECO:0000256" key="7">
    <source>
        <dbReference type="ARBA" id="ARBA00022825"/>
    </source>
</evidence>
<dbReference type="Pfam" id="PF00082">
    <property type="entry name" value="Peptidase_S8"/>
    <property type="match status" value="1"/>
</dbReference>
<keyword evidence="6 9" id="KW-0378">Hydrolase</keyword>
<name>K6VKS0_9MICO</name>
<evidence type="ECO:0000256" key="5">
    <source>
        <dbReference type="ARBA" id="ARBA00022729"/>
    </source>
</evidence>
<feature type="active site" description="Charge relay system" evidence="9">
    <location>
        <position position="385"/>
    </location>
</feature>
<keyword evidence="3" id="KW-0964">Secreted</keyword>
<keyword evidence="5" id="KW-0732">Signal</keyword>
<proteinExistence type="inferred from homology"/>
<comment type="caution">
    <text evidence="13">The sequence shown here is derived from an EMBL/GenBank/DDBJ whole genome shotgun (WGS) entry which is preliminary data.</text>
</comment>
<dbReference type="RefSeq" id="WP_006502096.1">
    <property type="nucleotide sequence ID" value="NZ_BAGZ01000005.1"/>
</dbReference>
<dbReference type="MEROPS" id="S08.086"/>
<keyword evidence="14" id="KW-1185">Reference proteome</keyword>
<dbReference type="STRING" id="100225.SAMN05421595_1172"/>
<comment type="similarity">
    <text evidence="2 9">Belongs to the peptidase S8 family.</text>
</comment>
<organism evidence="13 14">
    <name type="scientific">Austwickia chelonae NBRC 105200</name>
    <dbReference type="NCBI Taxonomy" id="1184607"/>
    <lineage>
        <taxon>Bacteria</taxon>
        <taxon>Bacillati</taxon>
        <taxon>Actinomycetota</taxon>
        <taxon>Actinomycetes</taxon>
        <taxon>Micrococcales</taxon>
        <taxon>Dermatophilaceae</taxon>
        <taxon>Austwickia</taxon>
    </lineage>
</organism>
<keyword evidence="4 9" id="KW-0645">Protease</keyword>
<keyword evidence="8" id="KW-0865">Zymogen</keyword>
<evidence type="ECO:0000256" key="4">
    <source>
        <dbReference type="ARBA" id="ARBA00022670"/>
    </source>
</evidence>
<dbReference type="Pfam" id="PF01833">
    <property type="entry name" value="TIG"/>
    <property type="match status" value="1"/>
</dbReference>